<dbReference type="InterPro" id="IPR000330">
    <property type="entry name" value="SNF2_N"/>
</dbReference>
<dbReference type="Pfam" id="PF00176">
    <property type="entry name" value="SNF2-rel_dom"/>
    <property type="match status" value="2"/>
</dbReference>
<keyword evidence="4" id="KW-0378">Hydrolase</keyword>
<dbReference type="InterPro" id="IPR038718">
    <property type="entry name" value="SNF2-like_sf"/>
</dbReference>
<evidence type="ECO:0000259" key="9">
    <source>
        <dbReference type="PROSITE" id="PS50089"/>
    </source>
</evidence>
<organism evidence="12 13">
    <name type="scientific">Diutina rugosa</name>
    <name type="common">Yeast</name>
    <name type="synonym">Candida rugosa</name>
    <dbReference type="NCBI Taxonomy" id="5481"/>
    <lineage>
        <taxon>Eukaryota</taxon>
        <taxon>Fungi</taxon>
        <taxon>Dikarya</taxon>
        <taxon>Ascomycota</taxon>
        <taxon>Saccharomycotina</taxon>
        <taxon>Pichiomycetes</taxon>
        <taxon>Debaryomycetaceae</taxon>
        <taxon>Diutina</taxon>
    </lineage>
</organism>
<evidence type="ECO:0000313" key="13">
    <source>
        <dbReference type="Proteomes" id="UP000449547"/>
    </source>
</evidence>
<evidence type="ECO:0000256" key="8">
    <source>
        <dbReference type="SAM" id="MobiDB-lite"/>
    </source>
</evidence>
<evidence type="ECO:0000256" key="3">
    <source>
        <dbReference type="ARBA" id="ARBA00022771"/>
    </source>
</evidence>
<dbReference type="InterPro" id="IPR001650">
    <property type="entry name" value="Helicase_C-like"/>
</dbReference>
<dbReference type="GeneID" id="54780576"/>
<feature type="domain" description="Helicase C-terminal" evidence="11">
    <location>
        <begin position="1408"/>
        <end position="1567"/>
    </location>
</feature>
<dbReference type="OrthoDB" id="5330228at2759"/>
<feature type="region of interest" description="Disordered" evidence="8">
    <location>
        <begin position="518"/>
        <end position="540"/>
    </location>
</feature>
<dbReference type="GO" id="GO:0008270">
    <property type="term" value="F:zinc ion binding"/>
    <property type="evidence" value="ECO:0007669"/>
    <property type="project" value="UniProtKB-KW"/>
</dbReference>
<dbReference type="InterPro" id="IPR013083">
    <property type="entry name" value="Znf_RING/FYVE/PHD"/>
</dbReference>
<dbReference type="GO" id="GO:0005634">
    <property type="term" value="C:nucleus"/>
    <property type="evidence" value="ECO:0007669"/>
    <property type="project" value="TreeGrafter"/>
</dbReference>
<feature type="domain" description="Helicase ATP-binding" evidence="10">
    <location>
        <begin position="376"/>
        <end position="667"/>
    </location>
</feature>
<evidence type="ECO:0000256" key="5">
    <source>
        <dbReference type="ARBA" id="ARBA00022833"/>
    </source>
</evidence>
<dbReference type="InterPro" id="IPR017907">
    <property type="entry name" value="Znf_RING_CS"/>
</dbReference>
<dbReference type="PROSITE" id="PS50089">
    <property type="entry name" value="ZF_RING_2"/>
    <property type="match status" value="1"/>
</dbReference>
<dbReference type="SUPFAM" id="SSF52540">
    <property type="entry name" value="P-loop containing nucleoside triphosphate hydrolases"/>
    <property type="match status" value="2"/>
</dbReference>
<dbReference type="CDD" id="cd18793">
    <property type="entry name" value="SF2_C_SNF"/>
    <property type="match status" value="1"/>
</dbReference>
<proteinExistence type="predicted"/>
<dbReference type="InterPro" id="IPR027417">
    <property type="entry name" value="P-loop_NTPase"/>
</dbReference>
<evidence type="ECO:0000256" key="1">
    <source>
        <dbReference type="ARBA" id="ARBA00022723"/>
    </source>
</evidence>
<dbReference type="PROSITE" id="PS00518">
    <property type="entry name" value="ZF_RING_1"/>
    <property type="match status" value="1"/>
</dbReference>
<dbReference type="OMA" id="KAVFFCA"/>
<dbReference type="Proteomes" id="UP000449547">
    <property type="component" value="Unassembled WGS sequence"/>
</dbReference>
<keyword evidence="2" id="KW-0547">Nucleotide-binding</keyword>
<accession>A0A642UU57</accession>
<feature type="domain" description="RING-type" evidence="9">
    <location>
        <begin position="1306"/>
        <end position="1344"/>
    </location>
</feature>
<evidence type="ECO:0000313" key="12">
    <source>
        <dbReference type="EMBL" id="KAA8904344.1"/>
    </source>
</evidence>
<dbReference type="Gene3D" id="3.40.50.300">
    <property type="entry name" value="P-loop containing nucleotide triphosphate hydrolases"/>
    <property type="match status" value="1"/>
</dbReference>
<dbReference type="PROSITE" id="PS51192">
    <property type="entry name" value="HELICASE_ATP_BIND_1"/>
    <property type="match status" value="1"/>
</dbReference>
<evidence type="ECO:0000259" key="11">
    <source>
        <dbReference type="PROSITE" id="PS51194"/>
    </source>
</evidence>
<dbReference type="RefSeq" id="XP_034013250.1">
    <property type="nucleotide sequence ID" value="XM_034154520.1"/>
</dbReference>
<protein>
    <recommendedName>
        <fullName evidence="14">RING-type domain-containing protein</fullName>
    </recommendedName>
</protein>
<dbReference type="Gene3D" id="3.30.40.10">
    <property type="entry name" value="Zinc/RING finger domain, C3HC4 (zinc finger)"/>
    <property type="match status" value="1"/>
</dbReference>
<keyword evidence="1" id="KW-0479">Metal-binding</keyword>
<evidence type="ECO:0000256" key="6">
    <source>
        <dbReference type="ARBA" id="ARBA00022840"/>
    </source>
</evidence>
<dbReference type="VEuPathDB" id="FungiDB:DIURU_001925"/>
<dbReference type="SMART" id="SM00487">
    <property type="entry name" value="DEXDc"/>
    <property type="match status" value="1"/>
</dbReference>
<dbReference type="Pfam" id="PF13923">
    <property type="entry name" value="zf-C3HC4_2"/>
    <property type="match status" value="1"/>
</dbReference>
<gene>
    <name evidence="12" type="ORF">DIURU_001925</name>
</gene>
<dbReference type="GO" id="GO:0016787">
    <property type="term" value="F:hydrolase activity"/>
    <property type="evidence" value="ECO:0007669"/>
    <property type="project" value="UniProtKB-KW"/>
</dbReference>
<dbReference type="Pfam" id="PF00271">
    <property type="entry name" value="Helicase_C"/>
    <property type="match status" value="1"/>
</dbReference>
<keyword evidence="3 7" id="KW-0863">Zinc-finger</keyword>
<dbReference type="SUPFAM" id="SSF57850">
    <property type="entry name" value="RING/U-box"/>
    <property type="match status" value="1"/>
</dbReference>
<sequence length="1628" mass="186330">MELVEFNLPNILELVRNELQYKKPRNRCSPEFGNDESNTTINAESVTIFDERFEFSSPSPVALTDYTLDLPRVQNIYEFHTTDIRVKVDADNLLVRLLQKRKQPNTILLSFTCPNMQVKPSSDGSLSMHSLRQVATLLMYSSPRADRNDLIISDPELFIRLDPETESVHIAFHMILKARFTPFKALLPDAAEKVKSIAYEYFENDPVDDDGGNAKFSRDFTTNGEEVTAQLFYSAVSAYTAQMTPVPADHFNIPELETELLPFQRTTVEWMLRKENVRFDKETSRCKPIPLTSNQDHHLLDEYLSGERVKLDLIDRLLLNTLAKLSFGWERVKYGAQSQFYYNKYTAQVVSRKSAALFVQSLRKSSKNWQHLPAQGLLAEEMGLGKTVEVAATILMNKRPEDEVSEVFQYQHTTYGKPKTVIKARTTLIIAPESILKQWVSEMERLAPSLAVTVYKGIGEYPKLGDSPALIAEYLRRFDVVFTTYQTISRELDHAKFSSQKRTTRNSIKEDEKYSQYFTGKRPRLDEEPVNSPEVTEEDEDEKALELYRDMFQISISSIKPSVANQRSGNPRGPTDYEKALQDEIEAAITHNRIPEIYKSKDHESPLMLSQFWRVILDEVQMVSSKVSRAFQSAALIPRFHAWGVSGTPMKKSLQDLHSILQFLRYSPFNGDAKKAWECLVSYPHEFVQLWTTIAIRHTKAMVHNDIQLPPQQRVVMTREFSAVEQESYNQMFEECLSTLCMDINGNPITESWESTPSMLMYMRLWLQRLRQHCGSPQIGNLHVNSKRYKRVHTNMVNVVQQLSSLDKLLEDMLAQSLTEINDDERQIINLFTDIAEFFEFVFMPRVALKFLKVGATQVEKILYRLQAQLEREVKKNEDSRANGSRLLIRSWRVILHKFLFLIGSAHFQLYDPDYLKLTAQHRPTVILPQLHLLDYSKKRHAEIICELAKVPLDNLNLASSAIDVNISADDARNAEYEFYERAEDLRRELLSSSMANVEQAVRTRLGQRKLYFNAEEDHFDYGATLFPKEKNRAILRIPIMKFDAASCDIPNYEVKVIVDQTARLVEQLNREASLINQWVQKLVETLKEPLVGATSDPSGKEFEQSLVDQDKVQCLLVVLDRMLAARKQWIYGIEETETKRPRRKETPQVDDDQYLASLEKSADEVRPVVKVSLQEMVEALKVTVTENVSSDQLSQQLGVFLENQKAALASVTRELTVHCNAVFNARIEYFKQLQQISDSVKDTDWQMSQTDLTDSAVSAKLTSMLALYSGYEDALGKSIGRFRYLNSLFVSKDASKTELEEQMMCVICRGVITIGSLTACGHKYCKDCLSEWLHAHSKCPMCNRLIQVNQVYNFTHTKPELKAQLVEDVGGSQKDKLYSIYKPLPKDQIAAIDQMQLKNQYSTKVDMIVRQVLYLRSKDPQVQIVIFSQWQDMLYILGTAFRANDITFLGSFGALVPDTGMGRPHKRYDPVEQFKAKDSNITCFLLNARAQASGLTLVNATHVFLCEPLVNTSLELQAISRIHRIGQTKPTSVWMFVIENTVEESIAVMAANRRLEYLNSGRNNSTESNADEQRLTEAESMVLMNSEGIDAMVSKRPTQGETVSNVDLWHAFFAARTQKQPIAPSTI</sequence>
<name>A0A642UU57_DIURU</name>
<dbReference type="SMART" id="SM00184">
    <property type="entry name" value="RING"/>
    <property type="match status" value="1"/>
</dbReference>
<dbReference type="InterPro" id="IPR052583">
    <property type="entry name" value="ATP-helicase/E3_Ub-Ligase"/>
</dbReference>
<dbReference type="InterPro" id="IPR059033">
    <property type="entry name" value="C144_05_dom"/>
</dbReference>
<evidence type="ECO:0000256" key="7">
    <source>
        <dbReference type="PROSITE-ProRule" id="PRU00175"/>
    </source>
</evidence>
<dbReference type="GO" id="GO:0005524">
    <property type="term" value="F:ATP binding"/>
    <property type="evidence" value="ECO:0007669"/>
    <property type="project" value="InterPro"/>
</dbReference>
<dbReference type="InterPro" id="IPR014001">
    <property type="entry name" value="Helicase_ATP-bd"/>
</dbReference>
<dbReference type="InterPro" id="IPR001841">
    <property type="entry name" value="Znf_RING"/>
</dbReference>
<dbReference type="GO" id="GO:0061630">
    <property type="term" value="F:ubiquitin protein ligase activity"/>
    <property type="evidence" value="ECO:0007669"/>
    <property type="project" value="TreeGrafter"/>
</dbReference>
<evidence type="ECO:0008006" key="14">
    <source>
        <dbReference type="Google" id="ProtNLM"/>
    </source>
</evidence>
<dbReference type="EMBL" id="SWFT01000059">
    <property type="protein sequence ID" value="KAA8904344.1"/>
    <property type="molecule type" value="Genomic_DNA"/>
</dbReference>
<dbReference type="GO" id="GO:0000209">
    <property type="term" value="P:protein polyubiquitination"/>
    <property type="evidence" value="ECO:0007669"/>
    <property type="project" value="TreeGrafter"/>
</dbReference>
<evidence type="ECO:0000256" key="2">
    <source>
        <dbReference type="ARBA" id="ARBA00022741"/>
    </source>
</evidence>
<keyword evidence="6" id="KW-0067">ATP-binding</keyword>
<dbReference type="Gene3D" id="3.40.50.10810">
    <property type="entry name" value="Tandem AAA-ATPase domain"/>
    <property type="match status" value="2"/>
</dbReference>
<keyword evidence="13" id="KW-1185">Reference proteome</keyword>
<evidence type="ECO:0000259" key="10">
    <source>
        <dbReference type="PROSITE" id="PS51192"/>
    </source>
</evidence>
<evidence type="ECO:0000256" key="4">
    <source>
        <dbReference type="ARBA" id="ARBA00022801"/>
    </source>
</evidence>
<dbReference type="Pfam" id="PF26021">
    <property type="entry name" value="Ferritin_C144_05"/>
    <property type="match status" value="1"/>
</dbReference>
<dbReference type="InterPro" id="IPR049730">
    <property type="entry name" value="SNF2/RAD54-like_C"/>
</dbReference>
<dbReference type="GO" id="GO:0006974">
    <property type="term" value="P:DNA damage response"/>
    <property type="evidence" value="ECO:0007669"/>
    <property type="project" value="TreeGrafter"/>
</dbReference>
<dbReference type="PROSITE" id="PS51194">
    <property type="entry name" value="HELICASE_CTER"/>
    <property type="match status" value="1"/>
</dbReference>
<dbReference type="PANTHER" id="PTHR45865:SF1">
    <property type="entry name" value="E3 UBIQUITIN-PROTEIN LIGASE SHPRH"/>
    <property type="match status" value="1"/>
</dbReference>
<reference evidence="12 13" key="1">
    <citation type="submission" date="2019-07" db="EMBL/GenBank/DDBJ databases">
        <title>Genome assembly of two rare yeast pathogens: Diutina rugosa and Trichomonascus ciferrii.</title>
        <authorList>
            <person name="Mixao V."/>
            <person name="Saus E."/>
            <person name="Hansen A."/>
            <person name="Lass-Flor C."/>
            <person name="Gabaldon T."/>
        </authorList>
    </citation>
    <scope>NUCLEOTIDE SEQUENCE [LARGE SCALE GENOMIC DNA]</scope>
    <source>
        <strain evidence="12 13">CBS 613</strain>
    </source>
</reference>
<keyword evidence="5" id="KW-0862">Zinc</keyword>
<dbReference type="PANTHER" id="PTHR45865">
    <property type="entry name" value="E3 UBIQUITIN-PROTEIN LIGASE SHPRH FAMILY MEMBER"/>
    <property type="match status" value="1"/>
</dbReference>
<comment type="caution">
    <text evidence="12">The sequence shown here is derived from an EMBL/GenBank/DDBJ whole genome shotgun (WGS) entry which is preliminary data.</text>
</comment>